<evidence type="ECO:0000313" key="2">
    <source>
        <dbReference type="Proteomes" id="UP001597478"/>
    </source>
</evidence>
<protein>
    <submittedName>
        <fullName evidence="1">Thiol-disulfide oxidoreductase DCC family protein</fullName>
    </submittedName>
</protein>
<organism evidence="1 2">
    <name type="scientific">Prauserella oleivorans</name>
    <dbReference type="NCBI Taxonomy" id="1478153"/>
    <lineage>
        <taxon>Bacteria</taxon>
        <taxon>Bacillati</taxon>
        <taxon>Actinomycetota</taxon>
        <taxon>Actinomycetes</taxon>
        <taxon>Pseudonocardiales</taxon>
        <taxon>Pseudonocardiaceae</taxon>
        <taxon>Prauserella</taxon>
    </lineage>
</organism>
<reference evidence="2" key="1">
    <citation type="journal article" date="2019" name="Int. J. Syst. Evol. Microbiol.">
        <title>The Global Catalogue of Microorganisms (GCM) 10K type strain sequencing project: providing services to taxonomists for standard genome sequencing and annotation.</title>
        <authorList>
            <consortium name="The Broad Institute Genomics Platform"/>
            <consortium name="The Broad Institute Genome Sequencing Center for Infectious Disease"/>
            <person name="Wu L."/>
            <person name="Ma J."/>
        </authorList>
    </citation>
    <scope>NUCLEOTIDE SEQUENCE [LARGE SCALE GENOMIC DNA]</scope>
    <source>
        <strain evidence="2">IBRC-M 10906</strain>
    </source>
</reference>
<dbReference type="RefSeq" id="WP_377385989.1">
    <property type="nucleotide sequence ID" value="NZ_JBHSAN010000006.1"/>
</dbReference>
<gene>
    <name evidence="1" type="ORF">ACFS2C_07695</name>
</gene>
<sequence length="126" mass="13451">MPERDLAGARLLFDGDCGFCTKSVTWLDSHDLLGCPAVPWQTVDDDKLPVPVDRLLHEVVLELPDGTVTGGADALAAAVRASRSRLRVAGAVVAAPGVRRLARAVYRVIARNRYRMPGASSACRVG</sequence>
<dbReference type="EMBL" id="JBHUOF010000007">
    <property type="protein sequence ID" value="MFD2799269.1"/>
    <property type="molecule type" value="Genomic_DNA"/>
</dbReference>
<name>A0ABW5W5N5_9PSEU</name>
<dbReference type="InterPro" id="IPR007263">
    <property type="entry name" value="DCC1-like"/>
</dbReference>
<keyword evidence="2" id="KW-1185">Reference proteome</keyword>
<comment type="caution">
    <text evidence="1">The sequence shown here is derived from an EMBL/GenBank/DDBJ whole genome shotgun (WGS) entry which is preliminary data.</text>
</comment>
<accession>A0ABW5W5N5</accession>
<evidence type="ECO:0000313" key="1">
    <source>
        <dbReference type="EMBL" id="MFD2799269.1"/>
    </source>
</evidence>
<dbReference type="Proteomes" id="UP001597478">
    <property type="component" value="Unassembled WGS sequence"/>
</dbReference>
<dbReference type="Pfam" id="PF04134">
    <property type="entry name" value="DCC1-like"/>
    <property type="match status" value="1"/>
</dbReference>
<proteinExistence type="predicted"/>